<gene>
    <name evidence="3" type="ORF">JOD49_003502</name>
</gene>
<dbReference type="InterPro" id="IPR002731">
    <property type="entry name" value="ATPase_BadF"/>
</dbReference>
<feature type="compositionally biased region" description="Low complexity" evidence="1">
    <location>
        <begin position="1"/>
        <end position="11"/>
    </location>
</feature>
<dbReference type="InterPro" id="IPR052519">
    <property type="entry name" value="Euk-type_GlcNAc_Kinase"/>
</dbReference>
<dbReference type="Proteomes" id="UP000698059">
    <property type="component" value="Unassembled WGS sequence"/>
</dbReference>
<proteinExistence type="predicted"/>
<evidence type="ECO:0000313" key="3">
    <source>
        <dbReference type="EMBL" id="MBM7480582.1"/>
    </source>
</evidence>
<dbReference type="Gene3D" id="3.30.420.40">
    <property type="match status" value="2"/>
</dbReference>
<dbReference type="PANTHER" id="PTHR43190:SF3">
    <property type="entry name" value="N-ACETYL-D-GLUCOSAMINE KINASE"/>
    <property type="match status" value="1"/>
</dbReference>
<dbReference type="Pfam" id="PF01869">
    <property type="entry name" value="BcrAD_BadFG"/>
    <property type="match status" value="1"/>
</dbReference>
<sequence length="404" mass="40069">MTSMQDAAPGRPDARADVARTATGSPRWIVAIDVGGSGSRLVAARLERDPDTDLAATPDAHRTSLTGRPVAIGPDGSDVADVVHDLGAAFVTAWTETHGEPPVVAAAAVGATGVATLVPDPTAVHDALRASLGAERTAVAADAVTAHLGALSGRAGAVVAVGTGTIALGTDLHEIWQRVDGWGHLLGDLGSASWIGAHGLRAALAAHDRRSTGGSRPLLAAATARFGPAPTWPAQLYTRPDRAQVLGSFTPDVAAAAAAGDPAAVQILTEAGRHLAESLAAALVPGLPPLAAATGGVLAAGPSLTGALTRRFAALRPDAELVPSAGTPLDGALHLARLLAESTGSTGDPGGTEGTAALVAHEPWLSLGGPHPDPAPATGTSTSSAPRTDSHPDSHPAPITGDPT</sequence>
<dbReference type="EMBL" id="JAFBBO010000001">
    <property type="protein sequence ID" value="MBM7480582.1"/>
    <property type="molecule type" value="Genomic_DNA"/>
</dbReference>
<feature type="region of interest" description="Disordered" evidence="1">
    <location>
        <begin position="342"/>
        <end position="404"/>
    </location>
</feature>
<comment type="caution">
    <text evidence="3">The sequence shown here is derived from an EMBL/GenBank/DDBJ whole genome shotgun (WGS) entry which is preliminary data.</text>
</comment>
<keyword evidence="4" id="KW-1185">Reference proteome</keyword>
<dbReference type="SUPFAM" id="SSF53067">
    <property type="entry name" value="Actin-like ATPase domain"/>
    <property type="match status" value="1"/>
</dbReference>
<accession>A0ABS2LJK4</accession>
<reference evidence="3 4" key="1">
    <citation type="submission" date="2021-01" db="EMBL/GenBank/DDBJ databases">
        <title>Sequencing the genomes of 1000 actinobacteria strains.</title>
        <authorList>
            <person name="Klenk H.-P."/>
        </authorList>
    </citation>
    <scope>NUCLEOTIDE SEQUENCE [LARGE SCALE GENOMIC DNA]</scope>
    <source>
        <strain evidence="3 4">DSM 46000</strain>
    </source>
</reference>
<evidence type="ECO:0000256" key="1">
    <source>
        <dbReference type="SAM" id="MobiDB-lite"/>
    </source>
</evidence>
<feature type="region of interest" description="Disordered" evidence="1">
    <location>
        <begin position="1"/>
        <end position="20"/>
    </location>
</feature>
<organism evidence="3 4">
    <name type="scientific">Oerskovia jenensis</name>
    <dbReference type="NCBI Taxonomy" id="162169"/>
    <lineage>
        <taxon>Bacteria</taxon>
        <taxon>Bacillati</taxon>
        <taxon>Actinomycetota</taxon>
        <taxon>Actinomycetes</taxon>
        <taxon>Micrococcales</taxon>
        <taxon>Cellulomonadaceae</taxon>
        <taxon>Oerskovia</taxon>
    </lineage>
</organism>
<feature type="compositionally biased region" description="Polar residues" evidence="1">
    <location>
        <begin position="378"/>
        <end position="387"/>
    </location>
</feature>
<feature type="domain" description="ATPase BadF/BadG/BcrA/BcrD type" evidence="2">
    <location>
        <begin position="78"/>
        <end position="283"/>
    </location>
</feature>
<name>A0ABS2LJK4_9CELL</name>
<evidence type="ECO:0000259" key="2">
    <source>
        <dbReference type="Pfam" id="PF01869"/>
    </source>
</evidence>
<dbReference type="InterPro" id="IPR043129">
    <property type="entry name" value="ATPase_NBD"/>
</dbReference>
<evidence type="ECO:0000313" key="4">
    <source>
        <dbReference type="Proteomes" id="UP000698059"/>
    </source>
</evidence>
<dbReference type="PANTHER" id="PTHR43190">
    <property type="entry name" value="N-ACETYL-D-GLUCOSAMINE KINASE"/>
    <property type="match status" value="1"/>
</dbReference>
<protein>
    <submittedName>
        <fullName evidence="3">N-acetylglucosamine kinase-like BadF-type ATPase</fullName>
    </submittedName>
</protein>